<dbReference type="Pfam" id="PF00701">
    <property type="entry name" value="DHDPS"/>
    <property type="match status" value="1"/>
</dbReference>
<protein>
    <recommendedName>
        <fullName evidence="2">4-hydroxy-tetrahydrodipicolinate synthase</fullName>
    </recommendedName>
</protein>
<evidence type="ECO:0000313" key="1">
    <source>
        <dbReference type="EMBL" id="AFK39799.1"/>
    </source>
</evidence>
<dbReference type="Gene3D" id="3.20.20.70">
    <property type="entry name" value="Aldolase class I"/>
    <property type="match status" value="1"/>
</dbReference>
<name>I3SHQ7_LOTJA</name>
<dbReference type="AlphaFoldDB" id="I3SHQ7"/>
<dbReference type="SMART" id="SM01130">
    <property type="entry name" value="DHDPS"/>
    <property type="match status" value="1"/>
</dbReference>
<accession>I3SHQ7</accession>
<proteinExistence type="evidence at transcript level"/>
<evidence type="ECO:0008006" key="2">
    <source>
        <dbReference type="Google" id="ProtNLM"/>
    </source>
</evidence>
<dbReference type="SUPFAM" id="SSF51569">
    <property type="entry name" value="Aldolase"/>
    <property type="match status" value="1"/>
</dbReference>
<dbReference type="PANTHER" id="PTHR12128:SF58">
    <property type="entry name" value="4-HYDROXY-TETRAHYDRODIPICOLINATE SYNTHASE"/>
    <property type="match status" value="1"/>
</dbReference>
<organism evidence="1">
    <name type="scientific">Lotus japonicus</name>
    <name type="common">Lotus corniculatus var. japonicus</name>
    <dbReference type="NCBI Taxonomy" id="34305"/>
    <lineage>
        <taxon>Eukaryota</taxon>
        <taxon>Viridiplantae</taxon>
        <taxon>Streptophyta</taxon>
        <taxon>Embryophyta</taxon>
        <taxon>Tracheophyta</taxon>
        <taxon>Spermatophyta</taxon>
        <taxon>Magnoliopsida</taxon>
        <taxon>eudicotyledons</taxon>
        <taxon>Gunneridae</taxon>
        <taxon>Pentapetalae</taxon>
        <taxon>rosids</taxon>
        <taxon>fabids</taxon>
        <taxon>Fabales</taxon>
        <taxon>Fabaceae</taxon>
        <taxon>Papilionoideae</taxon>
        <taxon>50 kb inversion clade</taxon>
        <taxon>NPAAA clade</taxon>
        <taxon>Hologalegina</taxon>
        <taxon>robinioid clade</taxon>
        <taxon>Loteae</taxon>
        <taxon>Lotus</taxon>
    </lineage>
</organism>
<dbReference type="PANTHER" id="PTHR12128">
    <property type="entry name" value="DIHYDRODIPICOLINATE SYNTHASE"/>
    <property type="match status" value="1"/>
</dbReference>
<dbReference type="GO" id="GO:0008840">
    <property type="term" value="F:4-hydroxy-tetrahydrodipicolinate synthase activity"/>
    <property type="evidence" value="ECO:0007669"/>
    <property type="project" value="TreeGrafter"/>
</dbReference>
<dbReference type="PRINTS" id="PR00146">
    <property type="entry name" value="DHPICSNTHASE"/>
</dbReference>
<sequence length="227" mass="24863">MTMLKGDCSSFLLRQPGSHFFSSITSNINRRNKNWKPPQAAERLDSHLPVSSSVIKNRTSIEDVRSLRLITAVKTPYLPSGRFDLETYDNMVNMQIANGIKAILVAGSTGEGQLMTWDDQIMLIAHTINCFGDKVKVIGNGGSNCTSEAIHATERGFAVGMDAALHINPYYGKTSLDGLVAHYNSVLSIGPVIIYNSPQRTAQDIPPSIIEILAQVLTWLVLRGYGI</sequence>
<dbReference type="InterPro" id="IPR013785">
    <property type="entry name" value="Aldolase_TIM"/>
</dbReference>
<reference evidence="1" key="1">
    <citation type="submission" date="2012-05" db="EMBL/GenBank/DDBJ databases">
        <authorList>
            <person name="Krishnakumar V."/>
            <person name="Cheung F."/>
            <person name="Xiao Y."/>
            <person name="Chan A."/>
            <person name="Moskal W.A."/>
            <person name="Town C.D."/>
        </authorList>
    </citation>
    <scope>NUCLEOTIDE SEQUENCE</scope>
</reference>
<dbReference type="InterPro" id="IPR002220">
    <property type="entry name" value="DapA-like"/>
</dbReference>
<dbReference type="EMBL" id="BT140004">
    <property type="protein sequence ID" value="AFK39799.1"/>
    <property type="molecule type" value="mRNA"/>
</dbReference>